<evidence type="ECO:0000256" key="1">
    <source>
        <dbReference type="SAM" id="MobiDB-lite"/>
    </source>
</evidence>
<proteinExistence type="predicted"/>
<feature type="region of interest" description="Disordered" evidence="1">
    <location>
        <begin position="1"/>
        <end position="22"/>
    </location>
</feature>
<feature type="region of interest" description="Disordered" evidence="1">
    <location>
        <begin position="85"/>
        <end position="116"/>
    </location>
</feature>
<reference evidence="3" key="1">
    <citation type="submission" date="2016-11" db="UniProtKB">
        <authorList>
            <consortium name="WormBaseParasite"/>
        </authorList>
    </citation>
    <scope>IDENTIFICATION</scope>
</reference>
<feature type="compositionally biased region" description="Basic residues" evidence="1">
    <location>
        <begin position="86"/>
        <end position="98"/>
    </location>
</feature>
<protein>
    <submittedName>
        <fullName evidence="3">Uncharacterized protein</fullName>
    </submittedName>
</protein>
<dbReference type="Proteomes" id="UP000095287">
    <property type="component" value="Unplaced"/>
</dbReference>
<evidence type="ECO:0000313" key="3">
    <source>
        <dbReference type="WBParaSite" id="L893_g27008.t1"/>
    </source>
</evidence>
<organism evidence="2 3">
    <name type="scientific">Steinernema glaseri</name>
    <dbReference type="NCBI Taxonomy" id="37863"/>
    <lineage>
        <taxon>Eukaryota</taxon>
        <taxon>Metazoa</taxon>
        <taxon>Ecdysozoa</taxon>
        <taxon>Nematoda</taxon>
        <taxon>Chromadorea</taxon>
        <taxon>Rhabditida</taxon>
        <taxon>Tylenchina</taxon>
        <taxon>Panagrolaimomorpha</taxon>
        <taxon>Strongyloidoidea</taxon>
        <taxon>Steinernematidae</taxon>
        <taxon>Steinernema</taxon>
    </lineage>
</organism>
<keyword evidence="2" id="KW-1185">Reference proteome</keyword>
<dbReference type="AlphaFoldDB" id="A0A1I7ZJU0"/>
<sequence length="116" mass="12622">MLRTARAGNRRRQSADGEKTEGIHVRLRVRAGLPRSTAAAAETTPTDCLAAVVAIGSDAREKALPFRNNRPLPRKKNLSATSVHVGLRRPPRRTHTSARRAIAAADNDFPLSKVHS</sequence>
<evidence type="ECO:0000313" key="2">
    <source>
        <dbReference type="Proteomes" id="UP000095287"/>
    </source>
</evidence>
<feature type="compositionally biased region" description="Basic and acidic residues" evidence="1">
    <location>
        <begin position="13"/>
        <end position="22"/>
    </location>
</feature>
<name>A0A1I7ZJU0_9BILA</name>
<dbReference type="WBParaSite" id="L893_g27008.t1">
    <property type="protein sequence ID" value="L893_g27008.t1"/>
    <property type="gene ID" value="L893_g27008"/>
</dbReference>
<accession>A0A1I7ZJU0</accession>